<dbReference type="eggNOG" id="COG2226">
    <property type="taxonomic scope" value="Bacteria"/>
</dbReference>
<dbReference type="Proteomes" id="UP000185494">
    <property type="component" value="Chromosome 1"/>
</dbReference>
<dbReference type="PANTHER" id="PTHR43861">
    <property type="entry name" value="TRANS-ACONITATE 2-METHYLTRANSFERASE-RELATED"/>
    <property type="match status" value="1"/>
</dbReference>
<name>A0A1L7ADY7_9PROT</name>
<sequence length="423" mass="44971">MAAWQPENAEAFLGKDGLIDTHRLLDATAEAERLARLDSQHEGIPVSDPRFHMPFSDPATAREVLPQLGVALHLLQAEPGHRVLDLGCGHGWLARLLAQQGLEVQAVDPSATAIGKAKAFVSVHLPQLAARLKTGVLEKGRIPLPDASVDRIIAFHSLHRLGDLAGLLPEMQRVLAEGGRAVIVTAAPGQSRSPAVQARMRATGIAEPETDPSGIQAAAAAAGFARCEFALAARHPVMMGATAYAAELERVSRRDAPDAAPSPAMMTQGLAELDAWLRHDCCIVLSRTGEAPDSREIPPLTKRKAPIAEIAVLSGTATKQKLSLTVAIRNLGGYRWRPGGTGAGGVNLGVMRRLADGTLERDFRRVRLSAQEIMPGETVQIVFELPLQDAQGWSMDLVAEGVSWFGAEIALDRTGTALAPKAG</sequence>
<dbReference type="RefSeq" id="WP_075797912.1">
    <property type="nucleotide sequence ID" value="NZ_CP015583.1"/>
</dbReference>
<dbReference type="EMBL" id="CP015583">
    <property type="protein sequence ID" value="APT57004.1"/>
    <property type="molecule type" value="Genomic_DNA"/>
</dbReference>
<dbReference type="Pfam" id="PF13489">
    <property type="entry name" value="Methyltransf_23"/>
    <property type="match status" value="1"/>
</dbReference>
<dbReference type="Gene3D" id="3.40.50.150">
    <property type="entry name" value="Vaccinia Virus protein VP39"/>
    <property type="match status" value="1"/>
</dbReference>
<dbReference type="STRING" id="257708.RGI145_07780"/>
<dbReference type="AlphaFoldDB" id="A0A1L7ADY7"/>
<gene>
    <name evidence="1" type="ORF">RGI145_07780</name>
</gene>
<evidence type="ECO:0000313" key="2">
    <source>
        <dbReference type="Proteomes" id="UP000185494"/>
    </source>
</evidence>
<reference evidence="1 2" key="1">
    <citation type="submission" date="2016-05" db="EMBL/GenBank/DDBJ databases">
        <title>Complete Genome and Methylome Analysis of Psychrotrophic Bacterial Isolates from Antarctic Lake Untersee.</title>
        <authorList>
            <person name="Fomenkov A."/>
            <person name="Akimov V.N."/>
            <person name="Vasilyeva L.V."/>
            <person name="Andersen D."/>
            <person name="Vincze T."/>
            <person name="Roberts R.J."/>
        </authorList>
    </citation>
    <scope>NUCLEOTIDE SEQUENCE [LARGE SCALE GENOMIC DNA]</scope>
    <source>
        <strain evidence="1 2">U14-5</strain>
    </source>
</reference>
<accession>A0A1L7ADY7</accession>
<dbReference type="InterPro" id="IPR029063">
    <property type="entry name" value="SAM-dependent_MTases_sf"/>
</dbReference>
<dbReference type="SUPFAM" id="SSF53335">
    <property type="entry name" value="S-adenosyl-L-methionine-dependent methyltransferases"/>
    <property type="match status" value="1"/>
</dbReference>
<evidence type="ECO:0000313" key="1">
    <source>
        <dbReference type="EMBL" id="APT57004.1"/>
    </source>
</evidence>
<dbReference type="KEGG" id="rgi:RGI145_07780"/>
<organism evidence="1 2">
    <name type="scientific">Roseomonas gilardii</name>
    <dbReference type="NCBI Taxonomy" id="257708"/>
    <lineage>
        <taxon>Bacteria</taxon>
        <taxon>Pseudomonadati</taxon>
        <taxon>Pseudomonadota</taxon>
        <taxon>Alphaproteobacteria</taxon>
        <taxon>Acetobacterales</taxon>
        <taxon>Roseomonadaceae</taxon>
        <taxon>Roseomonas</taxon>
    </lineage>
</organism>
<protein>
    <submittedName>
        <fullName evidence="1">Uncharacterized protein</fullName>
    </submittedName>
</protein>
<dbReference type="CDD" id="cd02440">
    <property type="entry name" value="AdoMet_MTases"/>
    <property type="match status" value="1"/>
</dbReference>
<proteinExistence type="predicted"/>